<dbReference type="Proteomes" id="UP000199626">
    <property type="component" value="Unassembled WGS sequence"/>
</dbReference>
<dbReference type="Pfam" id="PF01026">
    <property type="entry name" value="TatD_DNase"/>
    <property type="match status" value="1"/>
</dbReference>
<dbReference type="CDD" id="cd01310">
    <property type="entry name" value="TatD_DNAse"/>
    <property type="match status" value="1"/>
</dbReference>
<evidence type="ECO:0000256" key="1">
    <source>
        <dbReference type="ARBA" id="ARBA00009275"/>
    </source>
</evidence>
<protein>
    <submittedName>
        <fullName evidence="5">TatD DNase family protein</fullName>
    </submittedName>
</protein>
<keyword evidence="3" id="KW-0378">Hydrolase</keyword>
<accession>A0A1G6E2T8</accession>
<dbReference type="FunFam" id="3.20.20.140:FF:000005">
    <property type="entry name" value="TatD family hydrolase"/>
    <property type="match status" value="1"/>
</dbReference>
<dbReference type="GO" id="GO:0005829">
    <property type="term" value="C:cytosol"/>
    <property type="evidence" value="ECO:0007669"/>
    <property type="project" value="TreeGrafter"/>
</dbReference>
<evidence type="ECO:0000256" key="3">
    <source>
        <dbReference type="ARBA" id="ARBA00022801"/>
    </source>
</evidence>
<proteinExistence type="inferred from homology"/>
<evidence type="ECO:0000256" key="4">
    <source>
        <dbReference type="PIRSR" id="PIRSR005902-1"/>
    </source>
</evidence>
<dbReference type="PANTHER" id="PTHR46124">
    <property type="entry name" value="D-AMINOACYL-TRNA DEACYLASE"/>
    <property type="match status" value="1"/>
</dbReference>
<organism evidence="5 6">
    <name type="scientific">Pseudidiomarina indica</name>
    <dbReference type="NCBI Taxonomy" id="1159017"/>
    <lineage>
        <taxon>Bacteria</taxon>
        <taxon>Pseudomonadati</taxon>
        <taxon>Pseudomonadota</taxon>
        <taxon>Gammaproteobacteria</taxon>
        <taxon>Alteromonadales</taxon>
        <taxon>Idiomarinaceae</taxon>
        <taxon>Pseudidiomarina</taxon>
    </lineage>
</organism>
<dbReference type="InterPro" id="IPR001130">
    <property type="entry name" value="TatD-like"/>
</dbReference>
<dbReference type="PANTHER" id="PTHR46124:SF3">
    <property type="entry name" value="HYDROLASE"/>
    <property type="match status" value="1"/>
</dbReference>
<evidence type="ECO:0000256" key="2">
    <source>
        <dbReference type="ARBA" id="ARBA00022723"/>
    </source>
</evidence>
<keyword evidence="6" id="KW-1185">Reference proteome</keyword>
<dbReference type="Gene3D" id="3.20.20.140">
    <property type="entry name" value="Metal-dependent hydrolases"/>
    <property type="match status" value="1"/>
</dbReference>
<dbReference type="AlphaFoldDB" id="A0A1G6E2T8"/>
<dbReference type="OrthoDB" id="9810005at2"/>
<dbReference type="InterPro" id="IPR018228">
    <property type="entry name" value="DNase_TatD-rel_CS"/>
</dbReference>
<dbReference type="EMBL" id="FMXN01000015">
    <property type="protein sequence ID" value="SDB51275.1"/>
    <property type="molecule type" value="Genomic_DNA"/>
</dbReference>
<feature type="binding site" evidence="4">
    <location>
        <position position="128"/>
    </location>
    <ligand>
        <name>a divalent metal cation</name>
        <dbReference type="ChEBI" id="CHEBI:60240"/>
        <label>2</label>
    </ligand>
</feature>
<sequence>MKLIDSHCHINFDAFEGDRQQVVQRALDVGIKALVVPGVSRQQSSRTEWLHDCQNLRLIQGVGLHPYFINEHQPSDLEWVATQLQQNAMALVGEVGLDGVVPQVEKQHELFVAQLEMAIQWQRPLILHHRQSQAELLRLIQPVAAQLPPNPGILHAFSGSYEQAMAWVKLGFMLGVGGTITYPRAQKTRRALAQVPLEFLLLETDAPDMPLSGFQGQRNEPAQVVRVLDELSQLRQMPRLELAECLWRNAQRLFGLAD</sequence>
<feature type="binding site" evidence="4">
    <location>
        <position position="9"/>
    </location>
    <ligand>
        <name>a divalent metal cation</name>
        <dbReference type="ChEBI" id="CHEBI:60240"/>
        <label>1</label>
    </ligand>
</feature>
<dbReference type="SUPFAM" id="SSF51556">
    <property type="entry name" value="Metallo-dependent hydrolases"/>
    <property type="match status" value="1"/>
</dbReference>
<name>A0A1G6E2T8_9GAMM</name>
<feature type="binding site" evidence="4">
    <location>
        <position position="94"/>
    </location>
    <ligand>
        <name>a divalent metal cation</name>
        <dbReference type="ChEBI" id="CHEBI:60240"/>
        <label>1</label>
    </ligand>
</feature>
<evidence type="ECO:0000313" key="6">
    <source>
        <dbReference type="Proteomes" id="UP000199626"/>
    </source>
</evidence>
<dbReference type="GO" id="GO:0046872">
    <property type="term" value="F:metal ion binding"/>
    <property type="evidence" value="ECO:0007669"/>
    <property type="project" value="UniProtKB-KW"/>
</dbReference>
<evidence type="ECO:0000313" key="5">
    <source>
        <dbReference type="EMBL" id="SDB51275.1"/>
    </source>
</evidence>
<dbReference type="PIRSF" id="PIRSF005902">
    <property type="entry name" value="DNase_TatD"/>
    <property type="match status" value="1"/>
</dbReference>
<feature type="binding site" evidence="4">
    <location>
        <position position="7"/>
    </location>
    <ligand>
        <name>a divalent metal cation</name>
        <dbReference type="ChEBI" id="CHEBI:60240"/>
        <label>1</label>
    </ligand>
</feature>
<comment type="similarity">
    <text evidence="1">Belongs to the metallo-dependent hydrolases superfamily. TatD-type hydrolase family.</text>
</comment>
<keyword evidence="2 4" id="KW-0479">Metal-binding</keyword>
<dbReference type="InterPro" id="IPR032466">
    <property type="entry name" value="Metal_Hydrolase"/>
</dbReference>
<dbReference type="PROSITE" id="PS01137">
    <property type="entry name" value="TATD_1"/>
    <property type="match status" value="1"/>
</dbReference>
<dbReference type="GO" id="GO:0016788">
    <property type="term" value="F:hydrolase activity, acting on ester bonds"/>
    <property type="evidence" value="ECO:0007669"/>
    <property type="project" value="InterPro"/>
</dbReference>
<dbReference type="PROSITE" id="PS01091">
    <property type="entry name" value="TATD_3"/>
    <property type="match status" value="1"/>
</dbReference>
<feature type="binding site" evidence="4">
    <location>
        <position position="155"/>
    </location>
    <ligand>
        <name>a divalent metal cation</name>
        <dbReference type="ChEBI" id="CHEBI:60240"/>
        <label>2</label>
    </ligand>
</feature>
<feature type="binding site" evidence="4">
    <location>
        <position position="205"/>
    </location>
    <ligand>
        <name>a divalent metal cation</name>
        <dbReference type="ChEBI" id="CHEBI:60240"/>
        <label>1</label>
    </ligand>
</feature>
<gene>
    <name evidence="5" type="ORF">SAMN02927930_02016</name>
</gene>
<dbReference type="RefSeq" id="WP_092593923.1">
    <property type="nucleotide sequence ID" value="NZ_FMXN01000015.1"/>
</dbReference>
<dbReference type="STRING" id="1159017.SAMN02927930_02016"/>
<reference evidence="6" key="1">
    <citation type="submission" date="2016-10" db="EMBL/GenBank/DDBJ databases">
        <authorList>
            <person name="Varghese N."/>
            <person name="Submissions S."/>
        </authorList>
    </citation>
    <scope>NUCLEOTIDE SEQUENCE [LARGE SCALE GENOMIC DNA]</scope>
    <source>
        <strain evidence="6">CGMCC 1.10824</strain>
    </source>
</reference>